<dbReference type="EMBL" id="DRGL01000054">
    <property type="protein sequence ID" value="HEA22282.1"/>
    <property type="molecule type" value="Genomic_DNA"/>
</dbReference>
<keyword evidence="2" id="KW-0378">Hydrolase</keyword>
<dbReference type="PANTHER" id="PTHR36848:SF2">
    <property type="entry name" value="SECRETED PROTEIN"/>
    <property type="match status" value="1"/>
</dbReference>
<comment type="caution">
    <text evidence="2">The sequence shown here is derived from an EMBL/GenBank/DDBJ whole genome shotgun (WGS) entry which is preliminary data.</text>
</comment>
<reference evidence="2" key="1">
    <citation type="journal article" date="2020" name="mSystems">
        <title>Genome- and Community-Level Interaction Insights into Carbon Utilization and Element Cycling Functions of Hydrothermarchaeota in Hydrothermal Sediment.</title>
        <authorList>
            <person name="Zhou Z."/>
            <person name="Liu Y."/>
            <person name="Xu W."/>
            <person name="Pan J."/>
            <person name="Luo Z.H."/>
            <person name="Li M."/>
        </authorList>
    </citation>
    <scope>NUCLEOTIDE SEQUENCE [LARGE SCALE GENOMIC DNA]</scope>
    <source>
        <strain evidence="2">HyVt-345</strain>
    </source>
</reference>
<dbReference type="GO" id="GO:0016787">
    <property type="term" value="F:hydrolase activity"/>
    <property type="evidence" value="ECO:0007669"/>
    <property type="project" value="UniProtKB-KW"/>
</dbReference>
<proteinExistence type="predicted"/>
<dbReference type="PANTHER" id="PTHR36848">
    <property type="entry name" value="DNA-BINDING PROTEIN (PUTATIVE SECRETED PROTEIN)-RELATED"/>
    <property type="match status" value="1"/>
</dbReference>
<dbReference type="AlphaFoldDB" id="A0A831QTA1"/>
<feature type="chain" id="PRO_5032577559" evidence="1">
    <location>
        <begin position="24"/>
        <end position="910"/>
    </location>
</feature>
<dbReference type="NCBIfam" id="NF045579">
    <property type="entry name" value="rhamnoside_JR"/>
    <property type="match status" value="1"/>
</dbReference>
<dbReference type="Proteomes" id="UP000886191">
    <property type="component" value="Unassembled WGS sequence"/>
</dbReference>
<dbReference type="InterPro" id="IPR053161">
    <property type="entry name" value="Ulvan_degrading_GH"/>
</dbReference>
<dbReference type="InterPro" id="IPR008979">
    <property type="entry name" value="Galactose-bd-like_sf"/>
</dbReference>
<keyword evidence="1" id="KW-0732">Signal</keyword>
<dbReference type="Gene3D" id="2.60.120.260">
    <property type="entry name" value="Galactose-binding domain-like"/>
    <property type="match status" value="1"/>
</dbReference>
<name>A0A831QTA1_9FLAO</name>
<dbReference type="SUPFAM" id="SSF49785">
    <property type="entry name" value="Galactose-binding domain-like"/>
    <property type="match status" value="1"/>
</dbReference>
<protein>
    <submittedName>
        <fullName evidence="2">Glycoside hydrolase</fullName>
    </submittedName>
</protein>
<dbReference type="Pfam" id="PF17132">
    <property type="entry name" value="Glyco_hydro_106"/>
    <property type="match status" value="3"/>
</dbReference>
<evidence type="ECO:0000313" key="2">
    <source>
        <dbReference type="EMBL" id="HEA22282.1"/>
    </source>
</evidence>
<sequence>MKFKNGMLLILFFSLLSILKAQETSNTVSISTNTAKPWTRWWWMGSAVDEQNIKSSLLHFSKAGLGGVEITPIYGVEGEDANNVPFLSEAWLSLLDFTIQTADSLGLQVDMNLGTGWPYGGPQVSLANAASRLVIDSLMVPKGKRIAVRMVPNAPKDTLGASLLSVLAFDKEGGHLDLTPLVKNRQLQWKAKKQDYVVYTIYSGKTGQMVKRAAPGGEGYTVDHYSKKALEQYLTRFDAAFQNSGNGLRAIFNDSYEVYGTDFTPDFFQEFENRRGYDVRPYLPNLLAKTDTEITNRIRSDYRETLSDLLLTEFDEPWTDWAHQHGFKTRLQAHGSPGNLIDLYASADIPECETFGSMPYDIKGFRREKEDIREGDADPIMLKFSSSAAHISGKPLVSSETFTWLRDHFKTALSQTKPEAEDLLLNGVNHIFLHGSTYSPERASWPGWKFYAAVNFNPNNTIWEDAPALFSYLENCQKLLQSGTADNDVLLYWPIHDVWDDYLKGDLFFQFKIHALDEWLYDTPFYKTASKIMKAGYGTDFISDRFVQSLSYAKGTIYTPGGNYQSLVVPDTDVMPLATLKKLVQLKKEGAQIIFQGLPESVPGFANYKEQTEQLHILLTSAQSSISEKPDVVSALQDNTVIAEEIVASGLKYVRRTVDGQKMYYLVNHTAKPIIGTFALQMVAENVRLYDPLNGKEGVADSYVSDGKTFVKLDIASGASLFVLSGERKRLAAWDYFESSDTAYPVKGDWNLRFLKGGPEIPESATIQNLGSWTSMGDKASYFSGTAAYEIDFQNPDTTIEHWKLQLGDVRESAKVWLNDTYLGTLWSNPFEIQLANLKPGTNTLRIAVTNLPANRIRAKELRGEEWKIFKEINIVNKDYEEFDASQWQPMPSGLLGPVSLIPLIKNKSN</sequence>
<feature type="signal peptide" evidence="1">
    <location>
        <begin position="1"/>
        <end position="23"/>
    </location>
</feature>
<accession>A0A831QTA1</accession>
<organism evidence="2">
    <name type="scientific">Pricia antarctica</name>
    <dbReference type="NCBI Taxonomy" id="641691"/>
    <lineage>
        <taxon>Bacteria</taxon>
        <taxon>Pseudomonadati</taxon>
        <taxon>Bacteroidota</taxon>
        <taxon>Flavobacteriia</taxon>
        <taxon>Flavobacteriales</taxon>
        <taxon>Flavobacteriaceae</taxon>
        <taxon>Pricia</taxon>
    </lineage>
</organism>
<gene>
    <name evidence="2" type="ORF">ENH87_15370</name>
</gene>
<evidence type="ECO:0000256" key="1">
    <source>
        <dbReference type="SAM" id="SignalP"/>
    </source>
</evidence>